<protein>
    <submittedName>
        <fullName evidence="1">Uncharacterized protein</fullName>
    </submittedName>
</protein>
<dbReference type="EMBL" id="CP014782">
    <property type="protein sequence ID" value="AQS36657.1"/>
    <property type="molecule type" value="Genomic_DNA"/>
</dbReference>
<name>A0A1S6HMA7_9GAMM</name>
<organism evidence="1 2">
    <name type="scientific">Shewanella psychrophila</name>
    <dbReference type="NCBI Taxonomy" id="225848"/>
    <lineage>
        <taxon>Bacteria</taxon>
        <taxon>Pseudomonadati</taxon>
        <taxon>Pseudomonadota</taxon>
        <taxon>Gammaproteobacteria</taxon>
        <taxon>Alteromonadales</taxon>
        <taxon>Shewanellaceae</taxon>
        <taxon>Shewanella</taxon>
    </lineage>
</organism>
<dbReference type="Proteomes" id="UP000189545">
    <property type="component" value="Chromosome"/>
</dbReference>
<dbReference type="STRING" id="225848.Sps_01491"/>
<evidence type="ECO:0000313" key="1">
    <source>
        <dbReference type="EMBL" id="AQS36657.1"/>
    </source>
</evidence>
<gene>
    <name evidence="1" type="ORF">Sps_01491</name>
</gene>
<dbReference type="RefSeq" id="WP_077751939.1">
    <property type="nucleotide sequence ID" value="NZ_CP014782.1"/>
</dbReference>
<evidence type="ECO:0000313" key="2">
    <source>
        <dbReference type="Proteomes" id="UP000189545"/>
    </source>
</evidence>
<dbReference type="OrthoDB" id="8756810at2"/>
<reference evidence="1 2" key="1">
    <citation type="submission" date="2016-03" db="EMBL/GenBank/DDBJ databases">
        <title>Complete genome sequence of Shewanella psychrophila WP2, a deep sea bacterium isolated from west Pacific sediment.</title>
        <authorList>
            <person name="Xu G."/>
            <person name="Jian H."/>
        </authorList>
    </citation>
    <scope>NUCLEOTIDE SEQUENCE [LARGE SCALE GENOMIC DNA]</scope>
    <source>
        <strain evidence="1 2">WP2</strain>
    </source>
</reference>
<proteinExistence type="predicted"/>
<accession>A0A1S6HMA7</accession>
<dbReference type="AlphaFoldDB" id="A0A1S6HMA7"/>
<dbReference type="KEGG" id="spsw:Sps_01491"/>
<sequence length="105" mass="11928">MTDLDRDELIAQSWKMHSLVEQAYLDNPAVQGDEAWLNKQRLLLADMALHLLQTSLSTGDVDGELAKPLDKEKLRNNLFSIMTISEQFIPDVGLKEAKEKIYSII</sequence>
<keyword evidence="2" id="KW-1185">Reference proteome</keyword>